<evidence type="ECO:0000313" key="3">
    <source>
        <dbReference type="Proteomes" id="UP000184079"/>
    </source>
</evidence>
<keyword evidence="3" id="KW-1185">Reference proteome</keyword>
<protein>
    <recommendedName>
        <fullName evidence="1">Endospore appendages core domain-containing protein</fullName>
    </recommendedName>
</protein>
<evidence type="ECO:0000259" key="1">
    <source>
        <dbReference type="Pfam" id="PF13157"/>
    </source>
</evidence>
<name>A0A1M5TVJ7_9BACI</name>
<dbReference type="OrthoDB" id="2680078at2"/>
<reference evidence="3" key="1">
    <citation type="submission" date="2016-11" db="EMBL/GenBank/DDBJ databases">
        <authorList>
            <person name="Varghese N."/>
            <person name="Submissions S."/>
        </authorList>
    </citation>
    <scope>NUCLEOTIDE SEQUENCE [LARGE SCALE GENOMIC DNA]</scope>
    <source>
        <strain evidence="3">CGMCC 1.6496</strain>
    </source>
</reference>
<dbReference type="Pfam" id="PF13157">
    <property type="entry name" value="Enas"/>
    <property type="match status" value="1"/>
</dbReference>
<accession>A0A1M5TVJ7</accession>
<sequence>MNVESHCMNVTKVYDWINQIINIKSKEHVSISKDNAGDFCINFNVPCDGTRTLIWDGTNVENFTGNFTVTIAEQCTKSIDLFVNGNYVTSLTGGQTYNAQFTDLQSVEVQCQTTPGAAYCSGTLYIQTAVQNSNSPSYEINCFLSDMEGNQMDPSSENAICCVEQSDPENRTNIETTISGEKVTLQEVDIVLKGFITIQFIDEMGDIGGQCTLPFWEAETVYLCAPVGTSIECKLSDFKCKVNFVELCGCCVELSIRISICLSVFATSPATVNLEGKYCEPRSNNFPFSCPKQSIPF</sequence>
<dbReference type="EMBL" id="FQXD01000008">
    <property type="protein sequence ID" value="SHH54835.1"/>
    <property type="molecule type" value="Genomic_DNA"/>
</dbReference>
<dbReference type="Proteomes" id="UP000184079">
    <property type="component" value="Unassembled WGS sequence"/>
</dbReference>
<dbReference type="AlphaFoldDB" id="A0A1M5TVJ7"/>
<proteinExistence type="predicted"/>
<dbReference type="InterPro" id="IPR025055">
    <property type="entry name" value="Ena_core"/>
</dbReference>
<feature type="domain" description="Endospore appendages core" evidence="1">
    <location>
        <begin position="38"/>
        <end position="129"/>
    </location>
</feature>
<evidence type="ECO:0000313" key="2">
    <source>
        <dbReference type="EMBL" id="SHH54835.1"/>
    </source>
</evidence>
<gene>
    <name evidence="2" type="ORF">SAMN05421807_108160</name>
</gene>
<organism evidence="2 3">
    <name type="scientific">Virgibacillus chiguensis</name>
    <dbReference type="NCBI Taxonomy" id="411959"/>
    <lineage>
        <taxon>Bacteria</taxon>
        <taxon>Bacillati</taxon>
        <taxon>Bacillota</taxon>
        <taxon>Bacilli</taxon>
        <taxon>Bacillales</taxon>
        <taxon>Bacillaceae</taxon>
        <taxon>Virgibacillus</taxon>
    </lineage>
</organism>
<dbReference type="RefSeq" id="WP_073008935.1">
    <property type="nucleotide sequence ID" value="NZ_FQXD01000008.1"/>
</dbReference>